<dbReference type="NCBIfam" id="NF006320">
    <property type="entry name" value="PRK08533.1"/>
    <property type="match status" value="1"/>
</dbReference>
<evidence type="ECO:0000313" key="5">
    <source>
        <dbReference type="EMBL" id="OFV65696.1"/>
    </source>
</evidence>
<dbReference type="InterPro" id="IPR003593">
    <property type="entry name" value="AAA+_ATPase"/>
</dbReference>
<dbReference type="GO" id="GO:0005524">
    <property type="term" value="F:ATP binding"/>
    <property type="evidence" value="ECO:0007669"/>
    <property type="project" value="UniProtKB-KW"/>
</dbReference>
<dbReference type="AlphaFoldDB" id="A0A1F2P4S1"/>
<dbReference type="SUPFAM" id="SSF52540">
    <property type="entry name" value="P-loop containing nucleoside triphosphate hydrolases"/>
    <property type="match status" value="1"/>
</dbReference>
<feature type="domain" description="AAA+ ATPase" evidence="3">
    <location>
        <begin position="24"/>
        <end position="186"/>
    </location>
</feature>
<accession>A0A1F2P4S1</accession>
<evidence type="ECO:0000313" key="6">
    <source>
        <dbReference type="Proteomes" id="UP000185779"/>
    </source>
</evidence>
<sequence length="231" mass="25627">MSRTFSFDLERDELNRRLGEGFPEGSIVLIEGENGAGKSTIVERLAYGFLVNGYTVTFISTQLTTKGFIHQMYSLDYPIGIHLLKDELLFIPVVPLIKSAKSRSDFIERLINAEKLYEKDIIIIDKLSELVKYSINSEKTIELISFFKKITGMGKIVINTIDPVDLDPDVVSLFRSSADIYMTLKSRIIAGEVKRSIHVNKFTGATGFVGGVIGFRIEPGAGLVIEIASVA</sequence>
<dbReference type="EMBL" id="DRIE01000124">
    <property type="protein sequence ID" value="HEC57728.1"/>
    <property type="molecule type" value="Genomic_DNA"/>
</dbReference>
<dbReference type="EMBL" id="LYOR01000008">
    <property type="protein sequence ID" value="OFV65696.1"/>
    <property type="molecule type" value="Genomic_DNA"/>
</dbReference>
<dbReference type="Proteomes" id="UP000185779">
    <property type="component" value="Unassembled WGS sequence"/>
</dbReference>
<keyword evidence="1" id="KW-0547">Nucleotide-binding</keyword>
<gene>
    <name evidence="4" type="ORF">ENI32_07665</name>
    <name evidence="5" type="ORF">SBU_001397</name>
</gene>
<evidence type="ECO:0000313" key="4">
    <source>
        <dbReference type="EMBL" id="HEC57728.1"/>
    </source>
</evidence>
<evidence type="ECO:0000256" key="2">
    <source>
        <dbReference type="ARBA" id="ARBA00022840"/>
    </source>
</evidence>
<name>A0A1F2P4S1_9EURY</name>
<dbReference type="InterPro" id="IPR027417">
    <property type="entry name" value="P-loop_NTPase"/>
</dbReference>
<dbReference type="Pfam" id="PF06745">
    <property type="entry name" value="ATPase"/>
    <property type="match status" value="1"/>
</dbReference>
<dbReference type="Gene3D" id="3.40.50.300">
    <property type="entry name" value="P-loop containing nucleotide triphosphate hydrolases"/>
    <property type="match status" value="1"/>
</dbReference>
<dbReference type="STRING" id="1839936.SBU_001397"/>
<dbReference type="SMART" id="SM00382">
    <property type="entry name" value="AAA"/>
    <property type="match status" value="1"/>
</dbReference>
<reference evidence="4" key="2">
    <citation type="journal article" date="2020" name="mSystems">
        <title>Genome- and Community-Level Interaction Insights into Carbon Utilization and Element Cycling Functions of Hydrothermarchaeota in Hydrothermal Sediment.</title>
        <authorList>
            <person name="Zhou Z."/>
            <person name="Liu Y."/>
            <person name="Xu W."/>
            <person name="Pan J."/>
            <person name="Luo Z.H."/>
            <person name="Li M."/>
        </authorList>
    </citation>
    <scope>NUCLEOTIDE SEQUENCE [LARGE SCALE GENOMIC DNA]</scope>
    <source>
        <strain evidence="4">HyVt-386</strain>
    </source>
</reference>
<keyword evidence="2" id="KW-0067">ATP-binding</keyword>
<keyword evidence="6" id="KW-1185">Reference proteome</keyword>
<evidence type="ECO:0000259" key="3">
    <source>
        <dbReference type="SMART" id="SM00382"/>
    </source>
</evidence>
<reference evidence="5 6" key="1">
    <citation type="submission" date="2016-05" db="EMBL/GenBank/DDBJ databases">
        <title>Microbial consortia oxidize butane by reversing methanogenesis.</title>
        <authorList>
            <person name="Laso-Perez R."/>
            <person name="Richter M."/>
            <person name="Wegener G."/>
            <person name="Musat F."/>
        </authorList>
    </citation>
    <scope>NUCLEOTIDE SEQUENCE [LARGE SCALE GENOMIC DNA]</scope>
    <source>
        <strain evidence="5">BOX1</strain>
    </source>
</reference>
<comment type="caution">
    <text evidence="5">The sequence shown here is derived from an EMBL/GenBank/DDBJ whole genome shotgun (WGS) entry which is preliminary data.</text>
</comment>
<dbReference type="PANTHER" id="PTHR43637">
    <property type="entry name" value="UPF0273 PROTEIN TM_0370"/>
    <property type="match status" value="1"/>
</dbReference>
<dbReference type="InterPro" id="IPR014774">
    <property type="entry name" value="KaiC-like_dom"/>
</dbReference>
<dbReference type="PANTHER" id="PTHR43637:SF3">
    <property type="entry name" value="FLAGELLA-RELATED PROTEIN H-RELATED"/>
    <property type="match status" value="1"/>
</dbReference>
<evidence type="ECO:0000256" key="1">
    <source>
        <dbReference type="ARBA" id="ARBA00022741"/>
    </source>
</evidence>
<dbReference type="Proteomes" id="UP000885936">
    <property type="component" value="Unassembled WGS sequence"/>
</dbReference>
<proteinExistence type="predicted"/>
<organism evidence="5 6">
    <name type="scientific">Candidatus Syntropharchaeum butanivorans</name>
    <dbReference type="NCBI Taxonomy" id="1839936"/>
    <lineage>
        <taxon>Archaea</taxon>
        <taxon>Methanobacteriati</taxon>
        <taxon>Methanobacteriota</taxon>
        <taxon>Stenosarchaea group</taxon>
        <taxon>Methanomicrobia</taxon>
        <taxon>Methanosarcinales</taxon>
        <taxon>ANME-2 cluster</taxon>
        <taxon>Candidatus Syntropharchaeum</taxon>
    </lineage>
</organism>
<protein>
    <submittedName>
        <fullName evidence="4 5">ATPase</fullName>
    </submittedName>
</protein>